<gene>
    <name evidence="4" type="ORF">HINF_LOCUS70750</name>
    <name evidence="3" type="ORF">HINF_LOCUS895</name>
</gene>
<dbReference type="InterPro" id="IPR050836">
    <property type="entry name" value="SDS22/Internalin_LRR"/>
</dbReference>
<sequence>MNESQLIDKYQTKVVLKMLKLEQQQDISSIKFVQAFKVTTLFVKKCFSINFQEAPTNILNLTVNQCQLQTVDGIQQMVQLQALDLQNNQLENIEELKYLINLTTLKLCDNKISDIKALDKLCCIQNLSLDHNPLQNISTVSTLHTLVELNLTKTNLSNISFIKSLLQLQRLTLSQNIITDISILMYNTKLTYLHLGQNQIIDISSLQLLQRLEQLILSDNQIVHIDALTELANLNHLDLRNNFIISVECIEHHRFYDDYYDTNYNRPSAQQVQYSNTLTKIFKANRLFNTQLFCIKKLKSKIAIYTQLFKDSINQSLSKANTDSQYFYEQMKSILQSNVHFDMATQ</sequence>
<evidence type="ECO:0000256" key="1">
    <source>
        <dbReference type="ARBA" id="ARBA00022614"/>
    </source>
</evidence>
<proteinExistence type="predicted"/>
<dbReference type="Gene3D" id="3.80.10.10">
    <property type="entry name" value="Ribonuclease Inhibitor"/>
    <property type="match status" value="1"/>
</dbReference>
<keyword evidence="1" id="KW-0433">Leucine-rich repeat</keyword>
<dbReference type="Proteomes" id="UP001642409">
    <property type="component" value="Unassembled WGS sequence"/>
</dbReference>
<dbReference type="SMART" id="SM00365">
    <property type="entry name" value="LRR_SD22"/>
    <property type="match status" value="6"/>
</dbReference>
<reference evidence="3" key="1">
    <citation type="submission" date="2023-06" db="EMBL/GenBank/DDBJ databases">
        <authorList>
            <person name="Kurt Z."/>
        </authorList>
    </citation>
    <scope>NUCLEOTIDE SEQUENCE</scope>
</reference>
<protein>
    <submittedName>
        <fullName evidence="3">Leucine-rich repeat domain-containing protein</fullName>
    </submittedName>
    <submittedName>
        <fullName evidence="4">Leucine-rich_repeat domain-containing protein</fullName>
    </submittedName>
</protein>
<evidence type="ECO:0000256" key="2">
    <source>
        <dbReference type="ARBA" id="ARBA00022737"/>
    </source>
</evidence>
<dbReference type="EMBL" id="CATOUU010000021">
    <property type="protein sequence ID" value="CAI9913250.1"/>
    <property type="molecule type" value="Genomic_DNA"/>
</dbReference>
<dbReference type="AlphaFoldDB" id="A0AA86N5L3"/>
<organism evidence="3">
    <name type="scientific">Hexamita inflata</name>
    <dbReference type="NCBI Taxonomy" id="28002"/>
    <lineage>
        <taxon>Eukaryota</taxon>
        <taxon>Metamonada</taxon>
        <taxon>Diplomonadida</taxon>
        <taxon>Hexamitidae</taxon>
        <taxon>Hexamitinae</taxon>
        <taxon>Hexamita</taxon>
    </lineage>
</organism>
<comment type="caution">
    <text evidence="3">The sequence shown here is derived from an EMBL/GenBank/DDBJ whole genome shotgun (WGS) entry which is preliminary data.</text>
</comment>
<reference evidence="4 5" key="2">
    <citation type="submission" date="2024-07" db="EMBL/GenBank/DDBJ databases">
        <authorList>
            <person name="Akdeniz Z."/>
        </authorList>
    </citation>
    <scope>NUCLEOTIDE SEQUENCE [LARGE SCALE GENOMIC DNA]</scope>
</reference>
<dbReference type="PANTHER" id="PTHR46652">
    <property type="entry name" value="LEUCINE-RICH REPEAT AND IQ DOMAIN-CONTAINING PROTEIN 1-RELATED"/>
    <property type="match status" value="1"/>
</dbReference>
<keyword evidence="5" id="KW-1185">Reference proteome</keyword>
<dbReference type="InterPro" id="IPR003591">
    <property type="entry name" value="Leu-rich_rpt_typical-subtyp"/>
</dbReference>
<dbReference type="InterPro" id="IPR001611">
    <property type="entry name" value="Leu-rich_rpt"/>
</dbReference>
<evidence type="ECO:0000313" key="5">
    <source>
        <dbReference type="Proteomes" id="UP001642409"/>
    </source>
</evidence>
<dbReference type="PROSITE" id="PS51450">
    <property type="entry name" value="LRR"/>
    <property type="match status" value="6"/>
</dbReference>
<accession>A0AA86N5L3</accession>
<evidence type="ECO:0000313" key="4">
    <source>
        <dbReference type="EMBL" id="CAL6100846.1"/>
    </source>
</evidence>
<dbReference type="SMART" id="SM00369">
    <property type="entry name" value="LRR_TYP"/>
    <property type="match status" value="6"/>
</dbReference>
<keyword evidence="2" id="KW-0677">Repeat</keyword>
<name>A0AA86N5L3_9EUKA</name>
<dbReference type="EMBL" id="CAXDID020000534">
    <property type="protein sequence ID" value="CAL6100846.1"/>
    <property type="molecule type" value="Genomic_DNA"/>
</dbReference>
<dbReference type="PANTHER" id="PTHR46652:SF7">
    <property type="entry name" value="LEUCINE-RICH REPEAT AND IQ DOMAIN-CONTAINING PROTEIN 1"/>
    <property type="match status" value="1"/>
</dbReference>
<evidence type="ECO:0000313" key="3">
    <source>
        <dbReference type="EMBL" id="CAI9913250.1"/>
    </source>
</evidence>
<dbReference type="SUPFAM" id="SSF52058">
    <property type="entry name" value="L domain-like"/>
    <property type="match status" value="1"/>
</dbReference>
<dbReference type="InterPro" id="IPR032675">
    <property type="entry name" value="LRR_dom_sf"/>
</dbReference>